<dbReference type="GO" id="GO:0042393">
    <property type="term" value="F:histone binding"/>
    <property type="evidence" value="ECO:0007669"/>
    <property type="project" value="TreeGrafter"/>
</dbReference>
<keyword evidence="4" id="KW-0547">Nucleotide-binding</keyword>
<dbReference type="InterPro" id="IPR049730">
    <property type="entry name" value="SNF2/RAD54-like_C"/>
</dbReference>
<comment type="caution">
    <text evidence="16">The sequence shown here is derived from an EMBL/GenBank/DDBJ whole genome shotgun (WGS) entry which is preliminary data.</text>
</comment>
<feature type="region of interest" description="Disordered" evidence="12">
    <location>
        <begin position="1260"/>
        <end position="1308"/>
    </location>
</feature>
<feature type="compositionally biased region" description="Low complexity" evidence="12">
    <location>
        <begin position="1401"/>
        <end position="1426"/>
    </location>
</feature>
<proteinExistence type="inferred from homology"/>
<dbReference type="PANTHER" id="PTHR45685:SF2">
    <property type="entry name" value="CHROMATIN-REMODELING ATPASE INO80"/>
    <property type="match status" value="1"/>
</dbReference>
<dbReference type="InterPro" id="IPR000330">
    <property type="entry name" value="SNF2_N"/>
</dbReference>
<dbReference type="CDD" id="cd18793">
    <property type="entry name" value="SF2_C_SNF"/>
    <property type="match status" value="1"/>
</dbReference>
<name>A0A8K0G9Y4_IGNLU</name>
<evidence type="ECO:0000259" key="15">
    <source>
        <dbReference type="PROSITE" id="PS51413"/>
    </source>
</evidence>
<evidence type="ECO:0000256" key="5">
    <source>
        <dbReference type="ARBA" id="ARBA00022763"/>
    </source>
</evidence>
<feature type="compositionally biased region" description="Basic residues" evidence="12">
    <location>
        <begin position="1345"/>
        <end position="1355"/>
    </location>
</feature>
<evidence type="ECO:0000259" key="13">
    <source>
        <dbReference type="PROSITE" id="PS51192"/>
    </source>
</evidence>
<feature type="compositionally biased region" description="Acidic residues" evidence="12">
    <location>
        <begin position="37"/>
        <end position="62"/>
    </location>
</feature>
<evidence type="ECO:0000256" key="9">
    <source>
        <dbReference type="ARBA" id="ARBA00023204"/>
    </source>
</evidence>
<evidence type="ECO:0000256" key="7">
    <source>
        <dbReference type="ARBA" id="ARBA00022840"/>
    </source>
</evidence>
<dbReference type="EMBL" id="VTPC01004522">
    <property type="protein sequence ID" value="KAF2897030.1"/>
    <property type="molecule type" value="Genomic_DNA"/>
</dbReference>
<accession>A0A8K0G9Y4</accession>
<evidence type="ECO:0000256" key="4">
    <source>
        <dbReference type="ARBA" id="ARBA00022741"/>
    </source>
</evidence>
<evidence type="ECO:0000313" key="17">
    <source>
        <dbReference type="Proteomes" id="UP000801492"/>
    </source>
</evidence>
<dbReference type="PROSITE" id="PS51194">
    <property type="entry name" value="HELICASE_CTER"/>
    <property type="match status" value="1"/>
</dbReference>
<feature type="domain" description="DBINO" evidence="15">
    <location>
        <begin position="237"/>
        <end position="362"/>
    </location>
</feature>
<evidence type="ECO:0000256" key="11">
    <source>
        <dbReference type="RuleBase" id="RU368001"/>
    </source>
</evidence>
<dbReference type="InterPro" id="IPR020838">
    <property type="entry name" value="DBINO"/>
</dbReference>
<dbReference type="Gene3D" id="3.40.50.300">
    <property type="entry name" value="P-loop containing nucleotide triphosphate hydrolases"/>
    <property type="match status" value="1"/>
</dbReference>
<dbReference type="OrthoDB" id="5847120at2759"/>
<reference evidence="16" key="1">
    <citation type="submission" date="2019-08" db="EMBL/GenBank/DDBJ databases">
        <title>The genome of the North American firefly Photinus pyralis.</title>
        <authorList>
            <consortium name="Photinus pyralis genome working group"/>
            <person name="Fallon T.R."/>
            <person name="Sander Lower S.E."/>
            <person name="Weng J.-K."/>
        </authorList>
    </citation>
    <scope>NUCLEOTIDE SEQUENCE</scope>
    <source>
        <strain evidence="16">TRF0915ILg1</strain>
        <tissue evidence="16">Whole body</tissue>
    </source>
</reference>
<dbReference type="GO" id="GO:0031011">
    <property type="term" value="C:Ino80 complex"/>
    <property type="evidence" value="ECO:0007669"/>
    <property type="project" value="UniProtKB-UniRule"/>
</dbReference>
<evidence type="ECO:0000313" key="16">
    <source>
        <dbReference type="EMBL" id="KAF2897030.1"/>
    </source>
</evidence>
<keyword evidence="10" id="KW-0539">Nucleus</keyword>
<organism evidence="16 17">
    <name type="scientific">Ignelater luminosus</name>
    <name type="common">Cucubano</name>
    <name type="synonym">Pyrophorus luminosus</name>
    <dbReference type="NCBI Taxonomy" id="2038154"/>
    <lineage>
        <taxon>Eukaryota</taxon>
        <taxon>Metazoa</taxon>
        <taxon>Ecdysozoa</taxon>
        <taxon>Arthropoda</taxon>
        <taxon>Hexapoda</taxon>
        <taxon>Insecta</taxon>
        <taxon>Pterygota</taxon>
        <taxon>Neoptera</taxon>
        <taxon>Endopterygota</taxon>
        <taxon>Coleoptera</taxon>
        <taxon>Polyphaga</taxon>
        <taxon>Elateriformia</taxon>
        <taxon>Elateroidea</taxon>
        <taxon>Elateridae</taxon>
        <taxon>Agrypninae</taxon>
        <taxon>Pyrophorini</taxon>
        <taxon>Ignelater</taxon>
    </lineage>
</organism>
<feature type="region of interest" description="Disordered" evidence="12">
    <location>
        <begin position="1335"/>
        <end position="1490"/>
    </location>
</feature>
<dbReference type="InterPro" id="IPR050520">
    <property type="entry name" value="INO80/SWR1_helicase"/>
</dbReference>
<dbReference type="InterPro" id="IPR027417">
    <property type="entry name" value="P-loop_NTPase"/>
</dbReference>
<comment type="domain">
    <text evidence="11">The DBINO region is involved in binding to DNA.</text>
</comment>
<dbReference type="InterPro" id="IPR038718">
    <property type="entry name" value="SNF2-like_sf"/>
</dbReference>
<evidence type="ECO:0000256" key="2">
    <source>
        <dbReference type="ARBA" id="ARBA00007025"/>
    </source>
</evidence>
<dbReference type="FunFam" id="3.40.50.10810:FF:000006">
    <property type="entry name" value="Putative DNA helicase INO80"/>
    <property type="match status" value="1"/>
</dbReference>
<keyword evidence="9 11" id="KW-0234">DNA repair</keyword>
<protein>
    <recommendedName>
        <fullName evidence="3 11">Chromatin-remodeling ATPase INO80</fullName>
        <ecNumber evidence="11">3.6.4.-</ecNumber>
    </recommendedName>
</protein>
<evidence type="ECO:0000256" key="6">
    <source>
        <dbReference type="ARBA" id="ARBA00022801"/>
    </source>
</evidence>
<dbReference type="GO" id="GO:0005524">
    <property type="term" value="F:ATP binding"/>
    <property type="evidence" value="ECO:0007669"/>
    <property type="project" value="UniProtKB-UniRule"/>
</dbReference>
<dbReference type="PANTHER" id="PTHR45685">
    <property type="entry name" value="HELICASE SRCAP-RELATED"/>
    <property type="match status" value="1"/>
</dbReference>
<evidence type="ECO:0000256" key="1">
    <source>
        <dbReference type="ARBA" id="ARBA00004123"/>
    </source>
</evidence>
<dbReference type="InterPro" id="IPR001650">
    <property type="entry name" value="Helicase_C-like"/>
</dbReference>
<feature type="region of interest" description="Disordered" evidence="12">
    <location>
        <begin position="143"/>
        <end position="166"/>
    </location>
</feature>
<keyword evidence="7 11" id="KW-0067">ATP-binding</keyword>
<evidence type="ECO:0000256" key="10">
    <source>
        <dbReference type="ARBA" id="ARBA00023242"/>
    </source>
</evidence>
<feature type="domain" description="Helicase ATP-binding" evidence="13">
    <location>
        <begin position="458"/>
        <end position="629"/>
    </location>
</feature>
<comment type="subunit">
    <text evidence="11">Component of the INO80 chromatin-remodeling complex.</text>
</comment>
<evidence type="ECO:0000259" key="14">
    <source>
        <dbReference type="PROSITE" id="PS51194"/>
    </source>
</evidence>
<dbReference type="PROSITE" id="PS51192">
    <property type="entry name" value="HELICASE_ATP_BIND_1"/>
    <property type="match status" value="1"/>
</dbReference>
<comment type="similarity">
    <text evidence="2 11">Belongs to the SNF2/RAD54 helicase family.</text>
</comment>
<feature type="domain" description="Helicase C-terminal" evidence="14">
    <location>
        <begin position="1059"/>
        <end position="1214"/>
    </location>
</feature>
<dbReference type="GO" id="GO:0003677">
    <property type="term" value="F:DNA binding"/>
    <property type="evidence" value="ECO:0007669"/>
    <property type="project" value="UniProtKB-UniRule"/>
</dbReference>
<evidence type="ECO:0000256" key="8">
    <source>
        <dbReference type="ARBA" id="ARBA00023125"/>
    </source>
</evidence>
<evidence type="ECO:0000256" key="3">
    <source>
        <dbReference type="ARBA" id="ARBA00019805"/>
    </source>
</evidence>
<comment type="subcellular location">
    <subcellularLocation>
        <location evidence="1 11">Nucleus</location>
    </subcellularLocation>
</comment>
<evidence type="ECO:0000256" key="12">
    <source>
        <dbReference type="SAM" id="MobiDB-lite"/>
    </source>
</evidence>
<gene>
    <name evidence="16" type="ORF">ILUMI_09146</name>
</gene>
<dbReference type="Pfam" id="PF13892">
    <property type="entry name" value="DBINO"/>
    <property type="match status" value="1"/>
</dbReference>
<dbReference type="InterPro" id="IPR014001">
    <property type="entry name" value="Helicase_ATP-bd"/>
</dbReference>
<dbReference type="PROSITE" id="PS51413">
    <property type="entry name" value="DBINO"/>
    <property type="match status" value="1"/>
</dbReference>
<dbReference type="GO" id="GO:0006338">
    <property type="term" value="P:chromatin remodeling"/>
    <property type="evidence" value="ECO:0007669"/>
    <property type="project" value="UniProtKB-UniRule"/>
</dbReference>
<dbReference type="FunFam" id="3.40.50.300:FF:001304">
    <property type="entry name" value="DNA helicase INO80"/>
    <property type="match status" value="1"/>
</dbReference>
<keyword evidence="8 11" id="KW-0238">DNA-binding</keyword>
<dbReference type="Proteomes" id="UP000801492">
    <property type="component" value="Unassembled WGS sequence"/>
</dbReference>
<sequence length="1490" mass="172227">MERKSEASVPLHIQRILNATSLDILNTQYEANRDDSDITDEENEVVVDDESADQEDSDEDQNTPELRDLFNFDNCDPERAWLTNILQDSPHDISKINHSYMVKQHEARKKMIYNKEKCMRHMYYGVGLLSSFDKYPEIKKLRGKPPKKKIPKEEVKSPHHSTLSDILDDASNDGGADVNFENEMQNQDEDSNINSDLRSTLLQAGPSGMYKKKVRKFKDEESKKKWEDVMTLKRRKVFTSIVKKEVGKQHRAKINKHKELLIQCKRVALQCQKIVRQKALQSARVVKEQQWRMKRLARENLAYWKRSKRVDREIRRKLEKEAEEQRKMDFEFIEAKRQQRKLNFLITQTELYAHFMSKKLGTGSPEEQLRILNQLDEEKNPRLANIDDYDSDLMKAKAMKNAEEAFQNERARTKNFDVEANSTISISKSEFVQGEHPQPSIFRGSLKGYQLKGMNWLANLYDQGISGILADEMGLGKTVQSIAFLCHIAERYSVWGPFLIISPASTLHNWQQEIAKFVPDFKVVPYWGNPNERKILRQFWDQKDMHTKDASFHIVVTSYQIVITDIKYFNRIKWQYMILDEAQAIKSTSSMRWKTLLGFSCRNRLLLSGTPIQNSMAELWALLHFIMPTLFDSHEEFNEWFSKDIESHAENKTGIDEKHLSRLHMILKPFMLRRIKKDVENELSDKIEVMVYCPLTTRQKLLYMALKQKIRIEDLLHYTVGGGDSNVIDKNFTSNLMNLVMQFRKVCNHPELFERRDAKSPIFVFPFTYAIPYLIYDSNVKQDTHNAIQKYFSFTTSYIAEAINNMNDTVFNFAHVFKLSAQDLFKIFSGDLLHRWQNYYDTENEDYNLYYRQLWFENKFGVKLRLRPHFKMTPAYVNSSKNLKELIFTWNNTGENVAYTYTTHSYYSMPETMEHRNIRTKIVNMEECDPIIDVVNDAKSIKELPYKERPPQIFHCEKTILPSFLFSAIPKLETTFSILYCYSRKAAWDWKRFVDDYSWNSLNYHWSYSTKNAHPIKWSDDFIQASSGPVDVIKPAHGWSHIAIPDKETLVTDSGKLSVLDGLLKRLKEEGHRVLIYSQMTKMIDLLEEYMWHRHHKYMRLDGSSKISERRDMVADFQARTDIFVFLLSTRAGGLGINLTAADTVIFYDSDWNPTVDQQAMDRAHRLGQTKQVTVYRLICKGSIEERILQRAREKSEIQKLVISGGNFKPDTLKPKEVVSLLLDDEEIEQKYRQRTEERKQAEDMRELERKRKHMVAFKTVHMTTPEAKKIKQEGSESGVEDQWLNIDSGPSSPHSDISPVLTASEDASDSNFLDVEGDASINNKYTVYNLYGTTVKPRIPGRGSSKRGRPRGSRRVSALGRFNSNAPSTNSSGQTSSELGNDTSPNSSSLNAAQFDAPGTSSSQNFPSQGSSPSSGYTGSPTIRRGPGRPRLKPGGPPHSGSRGSYRPRKPARPLPVPLPTDTGGGNSSGSTSGYSPYLYDYPEQQPDV</sequence>
<dbReference type="Gene3D" id="3.40.50.10810">
    <property type="entry name" value="Tandem AAA-ATPase domain"/>
    <property type="match status" value="1"/>
</dbReference>
<dbReference type="EC" id="3.6.4.-" evidence="11"/>
<dbReference type="SMART" id="SM00487">
    <property type="entry name" value="DEXDc"/>
    <property type="match status" value="1"/>
</dbReference>
<feature type="region of interest" description="Disordered" evidence="12">
    <location>
        <begin position="29"/>
        <end position="68"/>
    </location>
</feature>
<comment type="function">
    <text evidence="11">ATPase component of the INO80 complex which remodels chromatin by shifting nucleosomes and is involved in DNA repair.</text>
</comment>
<comment type="catalytic activity">
    <reaction evidence="11">
        <text>ATP + H2O = ADP + phosphate + H(+)</text>
        <dbReference type="Rhea" id="RHEA:13065"/>
        <dbReference type="ChEBI" id="CHEBI:15377"/>
        <dbReference type="ChEBI" id="CHEBI:15378"/>
        <dbReference type="ChEBI" id="CHEBI:30616"/>
        <dbReference type="ChEBI" id="CHEBI:43474"/>
        <dbReference type="ChEBI" id="CHEBI:456216"/>
    </reaction>
</comment>
<dbReference type="SUPFAM" id="SSF52540">
    <property type="entry name" value="P-loop containing nucleoside triphosphate hydrolases"/>
    <property type="match status" value="2"/>
</dbReference>
<dbReference type="Pfam" id="PF00176">
    <property type="entry name" value="SNF2-rel_dom"/>
    <property type="match status" value="1"/>
</dbReference>
<dbReference type="GO" id="GO:0016887">
    <property type="term" value="F:ATP hydrolysis activity"/>
    <property type="evidence" value="ECO:0007669"/>
    <property type="project" value="TreeGrafter"/>
</dbReference>
<keyword evidence="5 11" id="KW-0227">DNA damage</keyword>
<dbReference type="Pfam" id="PF00271">
    <property type="entry name" value="Helicase_C"/>
    <property type="match status" value="1"/>
</dbReference>
<keyword evidence="6 11" id="KW-0378">Hydrolase</keyword>
<dbReference type="GO" id="GO:0006281">
    <property type="term" value="P:DNA repair"/>
    <property type="evidence" value="ECO:0007669"/>
    <property type="project" value="UniProtKB-UniRule"/>
</dbReference>
<feature type="compositionally biased region" description="Polar residues" evidence="12">
    <location>
        <begin position="1363"/>
        <end position="1393"/>
    </location>
</feature>
<keyword evidence="17" id="KW-1185">Reference proteome</keyword>
<dbReference type="SMART" id="SM00490">
    <property type="entry name" value="HELICc"/>
    <property type="match status" value="1"/>
</dbReference>